<dbReference type="EMBL" id="JAOPJF010000005">
    <property type="protein sequence ID" value="KAK1149040.1"/>
    <property type="molecule type" value="Genomic_DNA"/>
</dbReference>
<sequence length="106" mass="11753">MTTTITECCFDETLEIKPQKAPPKFYYWGQAGALGTEPPYSETEFQSERTILPDTSRQSWESVINSGLSKVTDICNHDAKANTKLVENSLKKAMGSVKFLNPSSTS</sequence>
<evidence type="ECO:0000313" key="1">
    <source>
        <dbReference type="EMBL" id="KAK1149040.1"/>
    </source>
</evidence>
<evidence type="ECO:0000313" key="2">
    <source>
        <dbReference type="Proteomes" id="UP001177260"/>
    </source>
</evidence>
<proteinExistence type="predicted"/>
<reference evidence="1 2" key="1">
    <citation type="journal article" date="2023" name="ACS Omega">
        <title>Identification of the Neoaspergillic Acid Biosynthesis Gene Cluster by Establishing an In Vitro CRISPR-Ribonucleoprotein Genetic System in Aspergillus melleus.</title>
        <authorList>
            <person name="Yuan B."/>
            <person name="Grau M.F."/>
            <person name="Murata R.M."/>
            <person name="Torok T."/>
            <person name="Venkateswaran K."/>
            <person name="Stajich J.E."/>
            <person name="Wang C.C.C."/>
        </authorList>
    </citation>
    <scope>NUCLEOTIDE SEQUENCE [LARGE SCALE GENOMIC DNA]</scope>
    <source>
        <strain evidence="1 2">IMV 1140</strain>
    </source>
</reference>
<comment type="caution">
    <text evidence="1">The sequence shown here is derived from an EMBL/GenBank/DDBJ whole genome shotgun (WGS) entry which is preliminary data.</text>
</comment>
<protein>
    <submittedName>
        <fullName evidence="1">Uncharacterized protein</fullName>
    </submittedName>
</protein>
<keyword evidence="2" id="KW-1185">Reference proteome</keyword>
<dbReference type="Proteomes" id="UP001177260">
    <property type="component" value="Unassembled WGS sequence"/>
</dbReference>
<gene>
    <name evidence="1" type="ORF">N8T08_007717</name>
</gene>
<organism evidence="1 2">
    <name type="scientific">Aspergillus melleus</name>
    <dbReference type="NCBI Taxonomy" id="138277"/>
    <lineage>
        <taxon>Eukaryota</taxon>
        <taxon>Fungi</taxon>
        <taxon>Dikarya</taxon>
        <taxon>Ascomycota</taxon>
        <taxon>Pezizomycotina</taxon>
        <taxon>Eurotiomycetes</taxon>
        <taxon>Eurotiomycetidae</taxon>
        <taxon>Eurotiales</taxon>
        <taxon>Aspergillaceae</taxon>
        <taxon>Aspergillus</taxon>
        <taxon>Aspergillus subgen. Circumdati</taxon>
    </lineage>
</organism>
<accession>A0ACC3BER2</accession>
<name>A0ACC3BER2_9EURO</name>